<evidence type="ECO:0000313" key="2">
    <source>
        <dbReference type="EMBL" id="KAG2624284.1"/>
    </source>
</evidence>
<gene>
    <name evidence="2" type="ORF">PVAP13_3KG120227</name>
</gene>
<proteinExistence type="predicted"/>
<keyword evidence="3" id="KW-1185">Reference proteome</keyword>
<organism evidence="2 3">
    <name type="scientific">Panicum virgatum</name>
    <name type="common">Blackwell switchgrass</name>
    <dbReference type="NCBI Taxonomy" id="38727"/>
    <lineage>
        <taxon>Eukaryota</taxon>
        <taxon>Viridiplantae</taxon>
        <taxon>Streptophyta</taxon>
        <taxon>Embryophyta</taxon>
        <taxon>Tracheophyta</taxon>
        <taxon>Spermatophyta</taxon>
        <taxon>Magnoliopsida</taxon>
        <taxon>Liliopsida</taxon>
        <taxon>Poales</taxon>
        <taxon>Poaceae</taxon>
        <taxon>PACMAD clade</taxon>
        <taxon>Panicoideae</taxon>
        <taxon>Panicodae</taxon>
        <taxon>Paniceae</taxon>
        <taxon>Panicinae</taxon>
        <taxon>Panicum</taxon>
        <taxon>Panicum sect. Hiantes</taxon>
    </lineage>
</organism>
<evidence type="ECO:0000313" key="3">
    <source>
        <dbReference type="Proteomes" id="UP000823388"/>
    </source>
</evidence>
<dbReference type="EMBL" id="CM029041">
    <property type="protein sequence ID" value="KAG2624284.1"/>
    <property type="molecule type" value="Genomic_DNA"/>
</dbReference>
<name>A0A8T0UTP9_PANVG</name>
<reference evidence="2 3" key="1">
    <citation type="submission" date="2020-05" db="EMBL/GenBank/DDBJ databases">
        <title>WGS assembly of Panicum virgatum.</title>
        <authorList>
            <person name="Lovell J.T."/>
            <person name="Jenkins J."/>
            <person name="Shu S."/>
            <person name="Juenger T.E."/>
            <person name="Schmutz J."/>
        </authorList>
    </citation>
    <scope>NUCLEOTIDE SEQUENCE [LARGE SCALE GENOMIC DNA]</scope>
    <source>
        <strain evidence="3">cv. AP13</strain>
    </source>
</reference>
<sequence length="165" mass="17578">MLKRPSVLPKSQKTTFYAVFTFVSDVSTFLLVKSGKTTLHGRFRSRPSPPPLCSRSRSEAGGCLLPLISALAQAPPPPGRLLPLRDAHAASSRSPPSSTTPLLRRRGRSHRGNTTSSPANGAHPGANCRKPRRPALAPAPVQMASSGDVGRANASAESSHRWEIE</sequence>
<dbReference type="AlphaFoldDB" id="A0A8T0UTP9"/>
<dbReference type="Proteomes" id="UP000823388">
    <property type="component" value="Chromosome 3K"/>
</dbReference>
<feature type="compositionally biased region" description="Low complexity" evidence="1">
    <location>
        <begin position="91"/>
        <end position="102"/>
    </location>
</feature>
<feature type="region of interest" description="Disordered" evidence="1">
    <location>
        <begin position="75"/>
        <end position="165"/>
    </location>
</feature>
<evidence type="ECO:0000256" key="1">
    <source>
        <dbReference type="SAM" id="MobiDB-lite"/>
    </source>
</evidence>
<accession>A0A8T0UTP9</accession>
<comment type="caution">
    <text evidence="2">The sequence shown here is derived from an EMBL/GenBank/DDBJ whole genome shotgun (WGS) entry which is preliminary data.</text>
</comment>
<protein>
    <submittedName>
        <fullName evidence="2">Uncharacterized protein</fullName>
    </submittedName>
</protein>